<keyword evidence="12" id="KW-1133">Transmembrane helix</keyword>
<dbReference type="InterPro" id="IPR036890">
    <property type="entry name" value="HATPase_C_sf"/>
</dbReference>
<comment type="subcellular location">
    <subcellularLocation>
        <location evidence="2">Cell inner membrane</location>
        <topology evidence="2">Multi-pass membrane protein</topology>
    </subcellularLocation>
</comment>
<dbReference type="SUPFAM" id="SSF55785">
    <property type="entry name" value="PYP-like sensor domain (PAS domain)"/>
    <property type="match status" value="1"/>
</dbReference>
<evidence type="ECO:0000256" key="9">
    <source>
        <dbReference type="ARBA" id="ARBA00022741"/>
    </source>
</evidence>
<dbReference type="SMART" id="SM00387">
    <property type="entry name" value="HATPase_c"/>
    <property type="match status" value="1"/>
</dbReference>
<dbReference type="SMART" id="SM00448">
    <property type="entry name" value="REC"/>
    <property type="match status" value="1"/>
</dbReference>
<proteinExistence type="predicted"/>
<feature type="modified residue" description="4-aspartylphosphate" evidence="17">
    <location>
        <position position="937"/>
    </location>
</feature>
<dbReference type="CDD" id="cd16922">
    <property type="entry name" value="HATPase_EvgS-ArcB-TorS-like"/>
    <property type="match status" value="1"/>
</dbReference>
<feature type="modified residue" description="Phosphohistidine" evidence="16">
    <location>
        <position position="1086"/>
    </location>
</feature>
<dbReference type="InterPro" id="IPR011006">
    <property type="entry name" value="CheY-like_superfamily"/>
</dbReference>
<dbReference type="RefSeq" id="WP_007041030.1">
    <property type="nucleotide sequence ID" value="NZ_AFWT01000015.1"/>
</dbReference>
<evidence type="ECO:0000259" key="20">
    <source>
        <dbReference type="PROSITE" id="PS50110"/>
    </source>
</evidence>
<evidence type="ECO:0000259" key="22">
    <source>
        <dbReference type="PROSITE" id="PS50113"/>
    </source>
</evidence>
<dbReference type="EC" id="2.7.13.3" evidence="3"/>
<keyword evidence="4" id="KW-1003">Cell membrane</keyword>
<dbReference type="Gene3D" id="1.10.287.130">
    <property type="match status" value="1"/>
</dbReference>
<dbReference type="PROSITE" id="PS50113">
    <property type="entry name" value="PAC"/>
    <property type="match status" value="1"/>
</dbReference>
<keyword evidence="9" id="KW-0547">Nucleotide-binding</keyword>
<gene>
    <name evidence="25" type="ORF">ThidrDRAFT_2317</name>
</gene>
<comment type="catalytic activity">
    <reaction evidence="1">
        <text>ATP + protein L-histidine = ADP + protein N-phospho-L-histidine.</text>
        <dbReference type="EC" id="2.7.13.3"/>
    </reaction>
</comment>
<dbReference type="SUPFAM" id="SSF55781">
    <property type="entry name" value="GAF domain-like"/>
    <property type="match status" value="1"/>
</dbReference>
<evidence type="ECO:0000313" key="26">
    <source>
        <dbReference type="Proteomes" id="UP000004200"/>
    </source>
</evidence>
<dbReference type="PROSITE" id="PS51371">
    <property type="entry name" value="CBS"/>
    <property type="match status" value="4"/>
</dbReference>
<keyword evidence="13" id="KW-0902">Two-component regulatory system</keyword>
<evidence type="ECO:0000256" key="1">
    <source>
        <dbReference type="ARBA" id="ARBA00000085"/>
    </source>
</evidence>
<dbReference type="InterPro" id="IPR004358">
    <property type="entry name" value="Sig_transdc_His_kin-like_C"/>
</dbReference>
<dbReference type="Gene3D" id="1.20.120.160">
    <property type="entry name" value="HPT domain"/>
    <property type="match status" value="1"/>
</dbReference>
<dbReference type="Pfam" id="PF01627">
    <property type="entry name" value="Hpt"/>
    <property type="match status" value="1"/>
</dbReference>
<dbReference type="PROSITE" id="PS50109">
    <property type="entry name" value="HIS_KIN"/>
    <property type="match status" value="1"/>
</dbReference>
<keyword evidence="11" id="KW-0067">ATP-binding</keyword>
<dbReference type="PANTHER" id="PTHR43047:SF64">
    <property type="entry name" value="HISTIDINE KINASE CONTAINING CHEY-HOMOLOGOUS RECEIVER DOMAIN AND PAS DOMAIN-RELATED"/>
    <property type="match status" value="1"/>
</dbReference>
<dbReference type="SMART" id="SM00116">
    <property type="entry name" value="CBS"/>
    <property type="match status" value="4"/>
</dbReference>
<dbReference type="FunFam" id="1.10.287.130:FF:000038">
    <property type="entry name" value="Sensory transduction histidine kinase"/>
    <property type="match status" value="1"/>
</dbReference>
<evidence type="ECO:0000256" key="11">
    <source>
        <dbReference type="ARBA" id="ARBA00022840"/>
    </source>
</evidence>
<dbReference type="NCBIfam" id="TIGR00229">
    <property type="entry name" value="sensory_box"/>
    <property type="match status" value="1"/>
</dbReference>
<dbReference type="Pfam" id="PF00571">
    <property type="entry name" value="CBS"/>
    <property type="match status" value="4"/>
</dbReference>
<name>G2E204_9GAMM</name>
<keyword evidence="10 25" id="KW-0418">Kinase</keyword>
<evidence type="ECO:0000313" key="25">
    <source>
        <dbReference type="EMBL" id="EGV30953.1"/>
    </source>
</evidence>
<dbReference type="EMBL" id="AFWT01000015">
    <property type="protein sequence ID" value="EGV30953.1"/>
    <property type="molecule type" value="Genomic_DNA"/>
</dbReference>
<keyword evidence="15" id="KW-0131">Cell cycle</keyword>
<dbReference type="Gene3D" id="3.40.50.2300">
    <property type="match status" value="1"/>
</dbReference>
<dbReference type="InterPro" id="IPR000700">
    <property type="entry name" value="PAS-assoc_C"/>
</dbReference>
<dbReference type="CDD" id="cd00088">
    <property type="entry name" value="HPT"/>
    <property type="match status" value="1"/>
</dbReference>
<evidence type="ECO:0000256" key="6">
    <source>
        <dbReference type="ARBA" id="ARBA00022553"/>
    </source>
</evidence>
<evidence type="ECO:0000256" key="8">
    <source>
        <dbReference type="ARBA" id="ARBA00022692"/>
    </source>
</evidence>
<feature type="domain" description="CBS" evidence="24">
    <location>
        <begin position="76"/>
        <end position="137"/>
    </location>
</feature>
<organism evidence="25 26">
    <name type="scientific">Thiorhodococcus drewsii AZ1</name>
    <dbReference type="NCBI Taxonomy" id="765913"/>
    <lineage>
        <taxon>Bacteria</taxon>
        <taxon>Pseudomonadati</taxon>
        <taxon>Pseudomonadota</taxon>
        <taxon>Gammaproteobacteria</taxon>
        <taxon>Chromatiales</taxon>
        <taxon>Chromatiaceae</taxon>
        <taxon>Thiorhodococcus</taxon>
    </lineage>
</organism>
<feature type="domain" description="HPt" evidence="23">
    <location>
        <begin position="1047"/>
        <end position="1142"/>
    </location>
</feature>
<dbReference type="SMART" id="SM00388">
    <property type="entry name" value="HisKA"/>
    <property type="match status" value="1"/>
</dbReference>
<dbReference type="SUPFAM" id="SSF55874">
    <property type="entry name" value="ATPase domain of HSP90 chaperone/DNA topoisomerase II/histidine kinase"/>
    <property type="match status" value="1"/>
</dbReference>
<dbReference type="PROSITE" id="PS50110">
    <property type="entry name" value="RESPONSE_REGULATORY"/>
    <property type="match status" value="1"/>
</dbReference>
<evidence type="ECO:0000256" key="17">
    <source>
        <dbReference type="PROSITE-ProRule" id="PRU00169"/>
    </source>
</evidence>
<keyword evidence="7" id="KW-0808">Transferase</keyword>
<dbReference type="eggNOG" id="COG0642">
    <property type="taxonomic scope" value="Bacteria"/>
</dbReference>
<dbReference type="InterPro" id="IPR003661">
    <property type="entry name" value="HisK_dim/P_dom"/>
</dbReference>
<dbReference type="Gene3D" id="3.30.450.20">
    <property type="entry name" value="PAS domain"/>
    <property type="match status" value="1"/>
</dbReference>
<reference evidence="25 26" key="1">
    <citation type="submission" date="2011-06" db="EMBL/GenBank/DDBJ databases">
        <title>The draft genome of Thiorhodococcus drewsii AZ1.</title>
        <authorList>
            <consortium name="US DOE Joint Genome Institute (JGI-PGF)"/>
            <person name="Lucas S."/>
            <person name="Han J."/>
            <person name="Lapidus A."/>
            <person name="Cheng J.-F."/>
            <person name="Goodwin L."/>
            <person name="Pitluck S."/>
            <person name="Peters L."/>
            <person name="Land M.L."/>
            <person name="Hauser L."/>
            <person name="Vogl K."/>
            <person name="Liu Z."/>
            <person name="Imhoff J."/>
            <person name="Thiel V."/>
            <person name="Frigaard N.-U."/>
            <person name="Bryant D.A."/>
            <person name="Woyke T.J."/>
        </authorList>
    </citation>
    <scope>NUCLEOTIDE SEQUENCE [LARGE SCALE GENOMIC DNA]</scope>
    <source>
        <strain evidence="25 26">AZ1</strain>
    </source>
</reference>
<dbReference type="InterPro" id="IPR003594">
    <property type="entry name" value="HATPase_dom"/>
</dbReference>
<dbReference type="CDD" id="cd17546">
    <property type="entry name" value="REC_hyHK_CKI1_RcsC-like"/>
    <property type="match status" value="1"/>
</dbReference>
<dbReference type="InterPro" id="IPR005467">
    <property type="entry name" value="His_kinase_dom"/>
</dbReference>
<dbReference type="PANTHER" id="PTHR43047">
    <property type="entry name" value="TWO-COMPONENT HISTIDINE PROTEIN KINASE"/>
    <property type="match status" value="1"/>
</dbReference>
<dbReference type="SUPFAM" id="SSF47384">
    <property type="entry name" value="Homodimeric domain of signal transducing histidine kinase"/>
    <property type="match status" value="1"/>
</dbReference>
<accession>G2E204</accession>
<dbReference type="InterPro" id="IPR036641">
    <property type="entry name" value="HPT_dom_sf"/>
</dbReference>
<evidence type="ECO:0000259" key="23">
    <source>
        <dbReference type="PROSITE" id="PS50894"/>
    </source>
</evidence>
<evidence type="ECO:0000256" key="10">
    <source>
        <dbReference type="ARBA" id="ARBA00022777"/>
    </source>
</evidence>
<dbReference type="InterPro" id="IPR029016">
    <property type="entry name" value="GAF-like_dom_sf"/>
</dbReference>
<evidence type="ECO:0000259" key="24">
    <source>
        <dbReference type="PROSITE" id="PS51371"/>
    </source>
</evidence>
<evidence type="ECO:0000256" key="4">
    <source>
        <dbReference type="ARBA" id="ARBA00022475"/>
    </source>
</evidence>
<dbReference type="InterPro" id="IPR003018">
    <property type="entry name" value="GAF"/>
</dbReference>
<evidence type="ECO:0000256" key="7">
    <source>
        <dbReference type="ARBA" id="ARBA00022679"/>
    </source>
</evidence>
<dbReference type="InterPro" id="IPR046342">
    <property type="entry name" value="CBS_dom_sf"/>
</dbReference>
<feature type="domain" description="PAC" evidence="22">
    <location>
        <begin position="370"/>
        <end position="422"/>
    </location>
</feature>
<keyword evidence="5" id="KW-0997">Cell inner membrane</keyword>
<dbReference type="SMART" id="SM00091">
    <property type="entry name" value="PAS"/>
    <property type="match status" value="1"/>
</dbReference>
<dbReference type="InterPro" id="IPR036097">
    <property type="entry name" value="HisK_dim/P_sf"/>
</dbReference>
<feature type="domain" description="Response regulatory" evidence="20">
    <location>
        <begin position="888"/>
        <end position="1004"/>
    </location>
</feature>
<dbReference type="Pfam" id="PF08448">
    <property type="entry name" value="PAS_4"/>
    <property type="match status" value="1"/>
</dbReference>
<dbReference type="GO" id="GO:0005886">
    <property type="term" value="C:plasma membrane"/>
    <property type="evidence" value="ECO:0007669"/>
    <property type="project" value="UniProtKB-SubCell"/>
</dbReference>
<keyword evidence="6 17" id="KW-0597">Phosphoprotein</keyword>
<dbReference type="InterPro" id="IPR035965">
    <property type="entry name" value="PAS-like_dom_sf"/>
</dbReference>
<dbReference type="PRINTS" id="PR00344">
    <property type="entry name" value="BCTRLSENSOR"/>
</dbReference>
<keyword evidence="8" id="KW-0812">Transmembrane</keyword>
<evidence type="ECO:0000256" key="12">
    <source>
        <dbReference type="ARBA" id="ARBA00022989"/>
    </source>
</evidence>
<dbReference type="InterPro" id="IPR000644">
    <property type="entry name" value="CBS_dom"/>
</dbReference>
<evidence type="ECO:0000256" key="2">
    <source>
        <dbReference type="ARBA" id="ARBA00004429"/>
    </source>
</evidence>
<dbReference type="STRING" id="765913.ThidrDRAFT_2317"/>
<dbReference type="InterPro" id="IPR000014">
    <property type="entry name" value="PAS"/>
</dbReference>
<keyword evidence="26" id="KW-1185">Reference proteome</keyword>
<protein>
    <recommendedName>
        <fullName evidence="3">histidine kinase</fullName>
        <ecNumber evidence="3">2.7.13.3</ecNumber>
    </recommendedName>
</protein>
<dbReference type="GO" id="GO:0000155">
    <property type="term" value="F:phosphorelay sensor kinase activity"/>
    <property type="evidence" value="ECO:0007669"/>
    <property type="project" value="InterPro"/>
</dbReference>
<dbReference type="AlphaFoldDB" id="G2E204"/>
<dbReference type="SUPFAM" id="SSF47226">
    <property type="entry name" value="Histidine-containing phosphotransfer domain, HPT domain"/>
    <property type="match status" value="1"/>
</dbReference>
<dbReference type="CDD" id="cd00130">
    <property type="entry name" value="PAS"/>
    <property type="match status" value="1"/>
</dbReference>
<dbReference type="SUPFAM" id="SSF54631">
    <property type="entry name" value="CBS-domain pair"/>
    <property type="match status" value="2"/>
</dbReference>
<dbReference type="PROSITE" id="PS50894">
    <property type="entry name" value="HPT"/>
    <property type="match status" value="1"/>
</dbReference>
<dbReference type="Gene3D" id="3.30.565.10">
    <property type="entry name" value="Histidine kinase-like ATPase, C-terminal domain"/>
    <property type="match status" value="1"/>
</dbReference>
<dbReference type="Gene3D" id="3.30.450.40">
    <property type="match status" value="1"/>
</dbReference>
<evidence type="ECO:0000259" key="19">
    <source>
        <dbReference type="PROSITE" id="PS50109"/>
    </source>
</evidence>
<dbReference type="PROSITE" id="PS50112">
    <property type="entry name" value="PAS"/>
    <property type="match status" value="1"/>
</dbReference>
<evidence type="ECO:0000256" key="14">
    <source>
        <dbReference type="ARBA" id="ARBA00023136"/>
    </source>
</evidence>
<dbReference type="SUPFAM" id="SSF52172">
    <property type="entry name" value="CheY-like"/>
    <property type="match status" value="1"/>
</dbReference>
<evidence type="ECO:0000256" key="18">
    <source>
        <dbReference type="PROSITE-ProRule" id="PRU00703"/>
    </source>
</evidence>
<dbReference type="Proteomes" id="UP000004200">
    <property type="component" value="Unassembled WGS sequence"/>
</dbReference>
<dbReference type="InterPro" id="IPR001789">
    <property type="entry name" value="Sig_transdc_resp-reg_receiver"/>
</dbReference>
<feature type="domain" description="Histidine kinase" evidence="19">
    <location>
        <begin position="634"/>
        <end position="855"/>
    </location>
</feature>
<dbReference type="Gene3D" id="3.10.580.10">
    <property type="entry name" value="CBS-domain"/>
    <property type="match status" value="2"/>
</dbReference>
<dbReference type="FunFam" id="3.30.565.10:FF:000010">
    <property type="entry name" value="Sensor histidine kinase RcsC"/>
    <property type="match status" value="1"/>
</dbReference>
<evidence type="ECO:0000256" key="13">
    <source>
        <dbReference type="ARBA" id="ARBA00023012"/>
    </source>
</evidence>
<dbReference type="InterPro" id="IPR013656">
    <property type="entry name" value="PAS_4"/>
</dbReference>
<keyword evidence="18" id="KW-0129">CBS domain</keyword>
<feature type="domain" description="CBS" evidence="24">
    <location>
        <begin position="13"/>
        <end position="68"/>
    </location>
</feature>
<dbReference type="eggNOG" id="COG5002">
    <property type="taxonomic scope" value="Bacteria"/>
</dbReference>
<dbReference type="CDD" id="cd00082">
    <property type="entry name" value="HisKA"/>
    <property type="match status" value="1"/>
</dbReference>
<dbReference type="PATRIC" id="fig|765913.3.peg.2356"/>
<feature type="domain" description="PAS" evidence="21">
    <location>
        <begin position="296"/>
        <end position="366"/>
    </location>
</feature>
<dbReference type="OrthoDB" id="5290456at2"/>
<dbReference type="InterPro" id="IPR008207">
    <property type="entry name" value="Sig_transdc_His_kin_Hpt_dom"/>
</dbReference>
<feature type="domain" description="CBS" evidence="24">
    <location>
        <begin position="141"/>
        <end position="197"/>
    </location>
</feature>
<dbReference type="Pfam" id="PF00512">
    <property type="entry name" value="HisKA"/>
    <property type="match status" value="1"/>
</dbReference>
<keyword evidence="14" id="KW-0472">Membrane</keyword>
<dbReference type="Pfam" id="PF02518">
    <property type="entry name" value="HATPase_c"/>
    <property type="match status" value="1"/>
</dbReference>
<dbReference type="Pfam" id="PF13185">
    <property type="entry name" value="GAF_2"/>
    <property type="match status" value="1"/>
</dbReference>
<sequence>MLSVTDLTLADIMNRRIRHVPPDCPLEEAASQMAVSRISSLLVLEDGHPVGIMTERDLLRFSHQHRDPRTPVSELMTSPVITLSEKISFPDAYRTALAQRVRHLIAVDDAGDLVGVATETDFRRHLGFSFLRRLDDLTDAMDRDLPLLSPEAPLDDALALMMQRRTSYALAADGRLARGILTERDIPRLLASGMLYTGRQLLLHEVMQAPVQVIAHHTSVTETARLMQDLQVRHLAVVDEDGLLIGMVTLHRLMERISAILLQNHAWYQVDRPSNDTPLAEHGLQLASEVSEILATEDRLQAILDAVPDLVWLKDPNGIYLACNPAFERLFGAPRAAIIGRTDYEFVDRELADFFRTNDLQALKSSGPRLNEEWLTFATDGYRGLFETAKTPMFDTSGRLIGVLGIARDITERKQAAEALDRHRNGLEALVHSRTNELEAANRALRKNDRRLEVLFELRQLAFDLNEEALLQRGVEAAVEISESRIGYLCFVEEDQERIGLCVWSSGAERLCSVGHEIPDAVSGVGLWADAVRDRRPVLHNDCREIPDQGGYPLGQCDLIRHLVVPVLEGGKVRLLVGVGNKPNDYEASDVRQLRLFAEDLWRIRMRRRAEIALAEAKEAAEVANQAKSAFLANMSHEIRTPMNAIIGLAHLLEREVTAGNPRAHVAKIKEAANHLLDVINDILDFSKIEADQLVLERSRFVPERLIEDACALVADRANAKGLRLLRRVAPEVPQALWGDSLRLRQILLNFISNAVKFSDSGEILVEIRAEKVSEQRCWIRLSVRDEGIGLTDDQRERLFHAFVQADDSTTRRFGGTGLGLAICKRLASLMGGDIGVDSEVGRGSTFWVCLPFDLANETPVGEPSVSGSDGSVPPSDLILARRHAGARILLVEDDFINQEVALALLKNTALVVDVADNGEQALAKVREENYALVLMDMQMPVMDGLSATRAIRRLPDRADLPILAMTANAFDEDRQQCLAAGMNDHIGKPVEPERLYAALLRWLPSGSGRTDAASASKTPATPPASLDGVVIAGLDTARGLASVAGNQTIYLKLLGRFVANHGDDAAKLRQTLVAGDPAEARLLAHTLKGVAATLGAEAVRQRAAEIELALREGAAPAVIDSGIMNLERDLLGLIEALANVGLALNA</sequence>
<evidence type="ECO:0000256" key="3">
    <source>
        <dbReference type="ARBA" id="ARBA00012438"/>
    </source>
</evidence>
<dbReference type="GO" id="GO:0005524">
    <property type="term" value="F:ATP binding"/>
    <property type="evidence" value="ECO:0007669"/>
    <property type="project" value="UniProtKB-KW"/>
</dbReference>
<comment type="caution">
    <text evidence="25">The sequence shown here is derived from an EMBL/GenBank/DDBJ whole genome shotgun (WGS) entry which is preliminary data.</text>
</comment>
<feature type="domain" description="CBS" evidence="24">
    <location>
        <begin position="207"/>
        <end position="270"/>
    </location>
</feature>
<dbReference type="Pfam" id="PF00072">
    <property type="entry name" value="Response_reg"/>
    <property type="match status" value="1"/>
</dbReference>
<evidence type="ECO:0000256" key="5">
    <source>
        <dbReference type="ARBA" id="ARBA00022519"/>
    </source>
</evidence>
<evidence type="ECO:0000256" key="15">
    <source>
        <dbReference type="ARBA" id="ARBA00023306"/>
    </source>
</evidence>
<evidence type="ECO:0000259" key="21">
    <source>
        <dbReference type="PROSITE" id="PS50112"/>
    </source>
</evidence>
<evidence type="ECO:0000256" key="16">
    <source>
        <dbReference type="PROSITE-ProRule" id="PRU00110"/>
    </source>
</evidence>